<reference evidence="1 2" key="1">
    <citation type="submission" date="2015-10" db="EMBL/GenBank/DDBJ databases">
        <title>Butyribacter intestini gen. nov., sp. nov., a butyric acid-producing bacterium of the family Lachnospiraceae isolated from the human faeces.</title>
        <authorList>
            <person name="Zou Y."/>
            <person name="Xue W."/>
            <person name="Luo G."/>
            <person name="Lv M."/>
        </authorList>
    </citation>
    <scope>NUCLEOTIDE SEQUENCE [LARGE SCALE GENOMIC DNA]</scope>
    <source>
        <strain evidence="1 2">TF01-11</strain>
    </source>
</reference>
<accession>A0AAW3JS38</accession>
<protein>
    <recommendedName>
        <fullName evidence="3">DUF3783 domain-containing protein</fullName>
    </recommendedName>
</protein>
<dbReference type="Proteomes" id="UP000050833">
    <property type="component" value="Unassembled WGS sequence"/>
</dbReference>
<evidence type="ECO:0000313" key="2">
    <source>
        <dbReference type="Proteomes" id="UP000050833"/>
    </source>
</evidence>
<dbReference type="Pfam" id="PF12646">
    <property type="entry name" value="DUF3783"/>
    <property type="match status" value="1"/>
</dbReference>
<name>A0AAW3JS38_9FIRM</name>
<sequence>MKGFKKMAKLLLINISDPKSISRLVSPMNVHVETVSPAFFNETLERLASTNLSKKENIADLTLSGDSAFFKESLIIFCDVPDKKFDKILFKLRQAKISVDYKAVLTNTSSKWSVKRLFIELEREHKSLQ</sequence>
<organism evidence="1 2">
    <name type="scientific">Butyribacter intestini</name>
    <dbReference type="NCBI Taxonomy" id="1703332"/>
    <lineage>
        <taxon>Bacteria</taxon>
        <taxon>Bacillati</taxon>
        <taxon>Bacillota</taxon>
        <taxon>Clostridia</taxon>
        <taxon>Lachnospirales</taxon>
        <taxon>Lachnospiraceae</taxon>
        <taxon>Butyribacter</taxon>
    </lineage>
</organism>
<gene>
    <name evidence="1" type="ORF">APZ18_09735</name>
</gene>
<comment type="caution">
    <text evidence="1">The sequence shown here is derived from an EMBL/GenBank/DDBJ whole genome shotgun (WGS) entry which is preliminary data.</text>
</comment>
<keyword evidence="2" id="KW-1185">Reference proteome</keyword>
<dbReference type="AlphaFoldDB" id="A0AAW3JS38"/>
<dbReference type="InterPro" id="IPR016621">
    <property type="entry name" value="UCP014543"/>
</dbReference>
<evidence type="ECO:0000313" key="1">
    <source>
        <dbReference type="EMBL" id="KQC84984.1"/>
    </source>
</evidence>
<evidence type="ECO:0008006" key="3">
    <source>
        <dbReference type="Google" id="ProtNLM"/>
    </source>
</evidence>
<proteinExistence type="predicted"/>
<dbReference type="EMBL" id="LLKB01000005">
    <property type="protein sequence ID" value="KQC84984.1"/>
    <property type="molecule type" value="Genomic_DNA"/>
</dbReference>